<evidence type="ECO:0000259" key="6">
    <source>
        <dbReference type="Pfam" id="PF00107"/>
    </source>
</evidence>
<evidence type="ECO:0000256" key="1">
    <source>
        <dbReference type="ARBA" id="ARBA00001947"/>
    </source>
</evidence>
<reference evidence="8 9" key="1">
    <citation type="journal article" date="2019" name="Emerg. Microbes Infect.">
        <title>Comprehensive subspecies identification of 175 nontuberculous mycobacteria species based on 7547 genomic profiles.</title>
        <authorList>
            <person name="Matsumoto Y."/>
            <person name="Kinjo T."/>
            <person name="Motooka D."/>
            <person name="Nabeya D."/>
            <person name="Jung N."/>
            <person name="Uechi K."/>
            <person name="Horii T."/>
            <person name="Iida T."/>
            <person name="Fujita J."/>
            <person name="Nakamura S."/>
        </authorList>
    </citation>
    <scope>NUCLEOTIDE SEQUENCE [LARGE SCALE GENOMIC DNA]</scope>
    <source>
        <strain evidence="8 9">JCM 6399</strain>
    </source>
</reference>
<dbReference type="SUPFAM" id="SSF50129">
    <property type="entry name" value="GroES-like"/>
    <property type="match status" value="1"/>
</dbReference>
<dbReference type="Pfam" id="PF00107">
    <property type="entry name" value="ADH_zinc_N"/>
    <property type="match status" value="1"/>
</dbReference>
<dbReference type="Pfam" id="PF08240">
    <property type="entry name" value="ADH_N"/>
    <property type="match status" value="1"/>
</dbReference>
<evidence type="ECO:0000259" key="7">
    <source>
        <dbReference type="Pfam" id="PF08240"/>
    </source>
</evidence>
<dbReference type="InterPro" id="IPR036291">
    <property type="entry name" value="NAD(P)-bd_dom_sf"/>
</dbReference>
<comment type="cofactor">
    <cofactor evidence="1 5">
        <name>Zn(2+)</name>
        <dbReference type="ChEBI" id="CHEBI:29105"/>
    </cofactor>
</comment>
<dbReference type="Gene3D" id="3.40.50.720">
    <property type="entry name" value="NAD(P)-binding Rossmann-like Domain"/>
    <property type="match status" value="1"/>
</dbReference>
<keyword evidence="2 5" id="KW-0479">Metal-binding</keyword>
<evidence type="ECO:0000256" key="3">
    <source>
        <dbReference type="ARBA" id="ARBA00022833"/>
    </source>
</evidence>
<dbReference type="EMBL" id="AP022601">
    <property type="protein sequence ID" value="BBY92909.1"/>
    <property type="molecule type" value="Genomic_DNA"/>
</dbReference>
<gene>
    <name evidence="8" type="primary">gutB</name>
    <name evidence="8" type="ORF">MGALJ_25780</name>
</gene>
<keyword evidence="4" id="KW-0560">Oxidoreductase</keyword>
<dbReference type="GO" id="GO:0016491">
    <property type="term" value="F:oxidoreductase activity"/>
    <property type="evidence" value="ECO:0007669"/>
    <property type="project" value="UniProtKB-KW"/>
</dbReference>
<dbReference type="PANTHER" id="PTHR43401">
    <property type="entry name" value="L-THREONINE 3-DEHYDROGENASE"/>
    <property type="match status" value="1"/>
</dbReference>
<evidence type="ECO:0000256" key="2">
    <source>
        <dbReference type="ARBA" id="ARBA00022723"/>
    </source>
</evidence>
<dbReference type="InterPro" id="IPR013154">
    <property type="entry name" value="ADH-like_N"/>
</dbReference>
<feature type="domain" description="Alcohol dehydrogenase-like C-terminal" evidence="6">
    <location>
        <begin position="159"/>
        <end position="288"/>
    </location>
</feature>
<keyword evidence="9" id="KW-1185">Reference proteome</keyword>
<comment type="similarity">
    <text evidence="5">Belongs to the zinc-containing alcohol dehydrogenase family.</text>
</comment>
<dbReference type="RefSeq" id="WP_163729937.1">
    <property type="nucleotide sequence ID" value="NZ_AP022601.1"/>
</dbReference>
<accession>A0A9W4BID4</accession>
<organism evidence="8 9">
    <name type="scientific">Mycobacterium gallinarum</name>
    <dbReference type="NCBI Taxonomy" id="39689"/>
    <lineage>
        <taxon>Bacteria</taxon>
        <taxon>Bacillati</taxon>
        <taxon>Actinomycetota</taxon>
        <taxon>Actinomycetes</taxon>
        <taxon>Mycobacteriales</taxon>
        <taxon>Mycobacteriaceae</taxon>
        <taxon>Mycobacterium</taxon>
    </lineage>
</organism>
<name>A0A9W4BID4_9MYCO</name>
<dbReference type="AlphaFoldDB" id="A0A9W4BID4"/>
<protein>
    <submittedName>
        <fullName evidence="8">Threonine dehydrogenase</fullName>
    </submittedName>
</protein>
<dbReference type="InterPro" id="IPR011032">
    <property type="entry name" value="GroES-like_sf"/>
</dbReference>
<evidence type="ECO:0000313" key="8">
    <source>
        <dbReference type="EMBL" id="BBY92909.1"/>
    </source>
</evidence>
<sequence length="334" mass="34478">MKATVITGPNETQVIDVPKPTVGPNDVLIKMRACGICGSDSLYISMGGFGKGHMPLGHEPAGEVVEIGSAVTGFTIGDHVVVNPMIAPSGIIGNGGKFGALAEHLLIEDAVRGTSVEVVPDHIPFEVAALNEPMAVARHGVNRCQPKPSDKVVIFGAGPIGLGATIGFKSIGVGHVVVADLIPARLEKALAVGADAVINSAEEDVAKRLIELHGAGESMFPGKAGTDIYYDAAGAPRVISAALGAAKTGARLCVVAVHKEPVAVDFLNVMSNEITIVGSIGYPDEIFEVTSDIVANWEKYAVIVSHTIPFADVDEALRIASTPGAADKVVVVFQ</sequence>
<dbReference type="InterPro" id="IPR050129">
    <property type="entry name" value="Zn_alcohol_dh"/>
</dbReference>
<dbReference type="PANTHER" id="PTHR43401:SF2">
    <property type="entry name" value="L-THREONINE 3-DEHYDROGENASE"/>
    <property type="match status" value="1"/>
</dbReference>
<dbReference type="GO" id="GO:0008270">
    <property type="term" value="F:zinc ion binding"/>
    <property type="evidence" value="ECO:0007669"/>
    <property type="project" value="InterPro"/>
</dbReference>
<evidence type="ECO:0000313" key="9">
    <source>
        <dbReference type="Proteomes" id="UP000465785"/>
    </source>
</evidence>
<dbReference type="PROSITE" id="PS00059">
    <property type="entry name" value="ADH_ZINC"/>
    <property type="match status" value="1"/>
</dbReference>
<feature type="domain" description="Alcohol dehydrogenase-like N-terminal" evidence="7">
    <location>
        <begin position="23"/>
        <end position="107"/>
    </location>
</feature>
<dbReference type="Proteomes" id="UP000465785">
    <property type="component" value="Chromosome"/>
</dbReference>
<dbReference type="SUPFAM" id="SSF51735">
    <property type="entry name" value="NAD(P)-binding Rossmann-fold domains"/>
    <property type="match status" value="1"/>
</dbReference>
<dbReference type="InterPro" id="IPR013149">
    <property type="entry name" value="ADH-like_C"/>
</dbReference>
<dbReference type="Gene3D" id="3.90.180.10">
    <property type="entry name" value="Medium-chain alcohol dehydrogenases, catalytic domain"/>
    <property type="match status" value="1"/>
</dbReference>
<evidence type="ECO:0000256" key="4">
    <source>
        <dbReference type="ARBA" id="ARBA00023002"/>
    </source>
</evidence>
<dbReference type="KEGG" id="mgau:MGALJ_25780"/>
<keyword evidence="3 5" id="KW-0862">Zinc</keyword>
<dbReference type="InterPro" id="IPR002328">
    <property type="entry name" value="ADH_Zn_CS"/>
</dbReference>
<evidence type="ECO:0000256" key="5">
    <source>
        <dbReference type="RuleBase" id="RU361277"/>
    </source>
</evidence>
<proteinExistence type="inferred from homology"/>